<organism evidence="1 2">
    <name type="scientific">Elysia crispata</name>
    <name type="common">lettuce slug</name>
    <dbReference type="NCBI Taxonomy" id="231223"/>
    <lineage>
        <taxon>Eukaryota</taxon>
        <taxon>Metazoa</taxon>
        <taxon>Spiralia</taxon>
        <taxon>Lophotrochozoa</taxon>
        <taxon>Mollusca</taxon>
        <taxon>Gastropoda</taxon>
        <taxon>Heterobranchia</taxon>
        <taxon>Euthyneura</taxon>
        <taxon>Panpulmonata</taxon>
        <taxon>Sacoglossa</taxon>
        <taxon>Placobranchoidea</taxon>
        <taxon>Plakobranchidae</taxon>
        <taxon>Elysia</taxon>
    </lineage>
</organism>
<comment type="caution">
    <text evidence="1">The sequence shown here is derived from an EMBL/GenBank/DDBJ whole genome shotgun (WGS) entry which is preliminary data.</text>
</comment>
<protein>
    <submittedName>
        <fullName evidence="1">Uncharacterized protein</fullName>
    </submittedName>
</protein>
<dbReference type="AlphaFoldDB" id="A0AAE1E633"/>
<evidence type="ECO:0000313" key="1">
    <source>
        <dbReference type="EMBL" id="KAK3794910.1"/>
    </source>
</evidence>
<keyword evidence="2" id="KW-1185">Reference proteome</keyword>
<evidence type="ECO:0000313" key="2">
    <source>
        <dbReference type="Proteomes" id="UP001283361"/>
    </source>
</evidence>
<name>A0AAE1E633_9GAST</name>
<dbReference type="EMBL" id="JAWDGP010001087">
    <property type="protein sequence ID" value="KAK3794910.1"/>
    <property type="molecule type" value="Genomic_DNA"/>
</dbReference>
<accession>A0AAE1E633</accession>
<gene>
    <name evidence="1" type="ORF">RRG08_001058</name>
</gene>
<proteinExistence type="predicted"/>
<reference evidence="1" key="1">
    <citation type="journal article" date="2023" name="G3 (Bethesda)">
        <title>A reference genome for the long-term kleptoplast-retaining sea slug Elysia crispata morphotype clarki.</title>
        <authorList>
            <person name="Eastman K.E."/>
            <person name="Pendleton A.L."/>
            <person name="Shaikh M.A."/>
            <person name="Suttiyut T."/>
            <person name="Ogas R."/>
            <person name="Tomko P."/>
            <person name="Gavelis G."/>
            <person name="Widhalm J.R."/>
            <person name="Wisecaver J.H."/>
        </authorList>
    </citation>
    <scope>NUCLEOTIDE SEQUENCE</scope>
    <source>
        <strain evidence="1">ECLA1</strain>
    </source>
</reference>
<sequence length="88" mass="9386">MRTVYKANAQLCSLVFGKLFHARACLAPQRPHTSVVSPGASEHGRRGLLPACISHASLTLLHGNRRTEDSSIGNHPLCAVQAVFVTPG</sequence>
<dbReference type="Proteomes" id="UP001283361">
    <property type="component" value="Unassembled WGS sequence"/>
</dbReference>